<evidence type="ECO:0000256" key="1">
    <source>
        <dbReference type="ARBA" id="ARBA00022729"/>
    </source>
</evidence>
<organism evidence="2 3">
    <name type="scientific">Phlebotomus papatasi</name>
    <name type="common">Sandfly</name>
    <dbReference type="NCBI Taxonomy" id="29031"/>
    <lineage>
        <taxon>Eukaryota</taxon>
        <taxon>Metazoa</taxon>
        <taxon>Ecdysozoa</taxon>
        <taxon>Arthropoda</taxon>
        <taxon>Hexapoda</taxon>
        <taxon>Insecta</taxon>
        <taxon>Pterygota</taxon>
        <taxon>Neoptera</taxon>
        <taxon>Endopterygota</taxon>
        <taxon>Diptera</taxon>
        <taxon>Nematocera</taxon>
        <taxon>Psychodoidea</taxon>
        <taxon>Psychodidae</taxon>
        <taxon>Phlebotomus</taxon>
        <taxon>Phlebotomus</taxon>
    </lineage>
</organism>
<dbReference type="SMART" id="SM00697">
    <property type="entry name" value="DM8"/>
    <property type="match status" value="1"/>
</dbReference>
<sequence length="176" mass="19684">MPKILGISRADDEKKLKVTVEKAEIVTDQAVVTANAVIRAENGQSLVDVTGEVLQDIERGILVDIEVKTETEKPGEFKPLLKAEDIDFCNYEKNSTMAPLLDLFLKDMSSFGNLPLKCPIKKGPFGIKGFHLGHDSLPSYTPEARYLIESKIYIPKDGDDHHTIYNSKWIALIVRE</sequence>
<dbReference type="Pfam" id="PF06477">
    <property type="entry name" value="DUF1091"/>
    <property type="match status" value="1"/>
</dbReference>
<protein>
    <submittedName>
        <fullName evidence="2">Uncharacterized protein</fullName>
    </submittedName>
</protein>
<dbReference type="Proteomes" id="UP000092462">
    <property type="component" value="Unassembled WGS sequence"/>
</dbReference>
<reference evidence="2" key="1">
    <citation type="submission" date="2022-08" db="UniProtKB">
        <authorList>
            <consortium name="EnsemblMetazoa"/>
        </authorList>
    </citation>
    <scope>IDENTIFICATION</scope>
    <source>
        <strain evidence="2">Israel</strain>
    </source>
</reference>
<dbReference type="PANTHER" id="PTHR20898">
    <property type="entry name" value="DAEDALUS ON 3-RELATED-RELATED"/>
    <property type="match status" value="1"/>
</dbReference>
<proteinExistence type="predicted"/>
<keyword evidence="3" id="KW-1185">Reference proteome</keyword>
<evidence type="ECO:0000313" key="2">
    <source>
        <dbReference type="EnsemblMetazoa" id="PPAI002980-PA"/>
    </source>
</evidence>
<dbReference type="VEuPathDB" id="VectorBase:PPAI002980"/>
<dbReference type="InterPro" id="IPR036846">
    <property type="entry name" value="GM2-AP_sf"/>
</dbReference>
<dbReference type="PANTHER" id="PTHR20898:SF1">
    <property type="entry name" value="MD-2-RELATED LIPID-RECOGNITION DOMAIN-CONTAINING PROTEIN"/>
    <property type="match status" value="1"/>
</dbReference>
<keyword evidence="1" id="KW-0732">Signal</keyword>
<name>A0A1B0D671_PHLPP</name>
<dbReference type="Gene3D" id="2.70.220.10">
    <property type="entry name" value="Ganglioside GM2 activator"/>
    <property type="match status" value="1"/>
</dbReference>
<accession>A0A1B0D671</accession>
<dbReference type="InterPro" id="IPR010512">
    <property type="entry name" value="DUF1091"/>
</dbReference>
<dbReference type="AlphaFoldDB" id="A0A1B0D671"/>
<evidence type="ECO:0000313" key="3">
    <source>
        <dbReference type="Proteomes" id="UP000092462"/>
    </source>
</evidence>
<dbReference type="VEuPathDB" id="VectorBase:PPAPM1_005635"/>
<dbReference type="EnsemblMetazoa" id="PPAI002980-RA">
    <property type="protein sequence ID" value="PPAI002980-PA"/>
    <property type="gene ID" value="PPAI002980"/>
</dbReference>
<dbReference type="EMBL" id="AJVK01025796">
    <property type="status" value="NOT_ANNOTATED_CDS"/>
    <property type="molecule type" value="Genomic_DNA"/>
</dbReference>